<comment type="caution">
    <text evidence="1">The sequence shown here is derived from an EMBL/GenBank/DDBJ whole genome shotgun (WGS) entry which is preliminary data.</text>
</comment>
<dbReference type="Pfam" id="PF12982">
    <property type="entry name" value="DUF3866"/>
    <property type="match status" value="1"/>
</dbReference>
<evidence type="ECO:0000313" key="2">
    <source>
        <dbReference type="Proteomes" id="UP000587527"/>
    </source>
</evidence>
<reference evidence="1 2" key="1">
    <citation type="submission" date="2020-08" db="EMBL/GenBank/DDBJ databases">
        <title>Sequencing the genomes of 1000 actinobacteria strains.</title>
        <authorList>
            <person name="Klenk H.-P."/>
        </authorList>
    </citation>
    <scope>NUCLEOTIDE SEQUENCE [LARGE SCALE GENOMIC DNA]</scope>
    <source>
        <strain evidence="1 2">DSM 45362</strain>
    </source>
</reference>
<dbReference type="Proteomes" id="UP000587527">
    <property type="component" value="Unassembled WGS sequence"/>
</dbReference>
<protein>
    <recommendedName>
        <fullName evidence="3">DUF3866 family protein</fullName>
    </recommendedName>
</protein>
<organism evidence="1 2">
    <name type="scientific">Allocatelliglobosispora scoriae</name>
    <dbReference type="NCBI Taxonomy" id="643052"/>
    <lineage>
        <taxon>Bacteria</taxon>
        <taxon>Bacillati</taxon>
        <taxon>Actinomycetota</taxon>
        <taxon>Actinomycetes</taxon>
        <taxon>Micromonosporales</taxon>
        <taxon>Micromonosporaceae</taxon>
        <taxon>Allocatelliglobosispora</taxon>
    </lineage>
</organism>
<evidence type="ECO:0000313" key="1">
    <source>
        <dbReference type="EMBL" id="MBB5873862.1"/>
    </source>
</evidence>
<gene>
    <name evidence="1" type="ORF">F4553_007296</name>
</gene>
<keyword evidence="2" id="KW-1185">Reference proteome</keyword>
<sequence length="361" mass="36987">MIRWRTAVVVGHGKRWQGAMELQVRLHRRADADPETMLALAYPQLVGEPHVGDQVLLNTGALAMGLGTGGYALVVAIPERLPADPESPGHIVKARYTPLQAITISVDEEASPHRETMLAAHDLGGMPVVTADLHSALPAIIAGIRADAPRARIAYVMTDGGALPAWFSRSLDALAPALAGVITAGQAFGGDLESVNVHSGLLAARHVLGADITVVAQGPGNLGTGTAWGYSGVAVGEAVNAVGVLGGRAIGSVRISDADPRDRHRGVSHHSITAYGRVALCPADLVVPSGLAPDLAETVATALAPLAGRHRLVTVDSTGLMEALAASPVRLSTMGRGLAEDTAYFVAAAAAGRHAAAAITT</sequence>
<dbReference type="RefSeq" id="WP_184845497.1">
    <property type="nucleotide sequence ID" value="NZ_JACHMN010000003.1"/>
</dbReference>
<dbReference type="InterPro" id="IPR024479">
    <property type="entry name" value="DUF3866"/>
</dbReference>
<dbReference type="EMBL" id="JACHMN010000003">
    <property type="protein sequence ID" value="MBB5873862.1"/>
    <property type="molecule type" value="Genomic_DNA"/>
</dbReference>
<evidence type="ECO:0008006" key="3">
    <source>
        <dbReference type="Google" id="ProtNLM"/>
    </source>
</evidence>
<proteinExistence type="predicted"/>
<dbReference type="AlphaFoldDB" id="A0A841C478"/>
<name>A0A841C478_9ACTN</name>
<accession>A0A841C478</accession>